<proteinExistence type="predicted"/>
<reference evidence="1" key="2">
    <citation type="submission" date="2025-09" db="UniProtKB">
        <authorList>
            <consortium name="EnsemblPlants"/>
        </authorList>
    </citation>
    <scope>IDENTIFICATION</scope>
</reference>
<dbReference type="Proteomes" id="UP001732700">
    <property type="component" value="Chromosome 1C"/>
</dbReference>
<reference evidence="1" key="1">
    <citation type="submission" date="2021-05" db="EMBL/GenBank/DDBJ databases">
        <authorList>
            <person name="Scholz U."/>
            <person name="Mascher M."/>
            <person name="Fiebig A."/>
        </authorList>
    </citation>
    <scope>NUCLEOTIDE SEQUENCE [LARGE SCALE GENOMIC DNA]</scope>
</reference>
<protein>
    <submittedName>
        <fullName evidence="1">Uncharacterized protein</fullName>
    </submittedName>
</protein>
<name>A0ACD5TR65_AVESA</name>
<sequence length="254" mass="29047">MSRSLSLNMRSASRRDLPPPQKTIEKLENMVEGENYYEAQQMYKSTSARYITCQKYKEGLDILQSGASVQLKHGQVTCGAELAVLFVDTLVKGQFPYNEETFGRIRKIYEAFPRISMPHFLGDDYDDDGQKLSEAISAAKVRAEGCSSFLKAALRYLSLGNLRDANLLMDAMKEQLKSADLQFPTTDLIQFIMYLLQTLERDAYPLFKTLRQKYKTSTDRDAVFEEVLDEIAAKFYGVRQQNPLEGLFGEMFKM</sequence>
<evidence type="ECO:0000313" key="1">
    <source>
        <dbReference type="EnsemblPlants" id="AVESA.00010b.r2.1CG0114230.1.CDS"/>
    </source>
</evidence>
<organism evidence="1 2">
    <name type="scientific">Avena sativa</name>
    <name type="common">Oat</name>
    <dbReference type="NCBI Taxonomy" id="4498"/>
    <lineage>
        <taxon>Eukaryota</taxon>
        <taxon>Viridiplantae</taxon>
        <taxon>Streptophyta</taxon>
        <taxon>Embryophyta</taxon>
        <taxon>Tracheophyta</taxon>
        <taxon>Spermatophyta</taxon>
        <taxon>Magnoliopsida</taxon>
        <taxon>Liliopsida</taxon>
        <taxon>Poales</taxon>
        <taxon>Poaceae</taxon>
        <taxon>BOP clade</taxon>
        <taxon>Pooideae</taxon>
        <taxon>Poodae</taxon>
        <taxon>Poeae</taxon>
        <taxon>Poeae Chloroplast Group 1 (Aveneae type)</taxon>
        <taxon>Aveninae</taxon>
        <taxon>Avena</taxon>
    </lineage>
</organism>
<accession>A0ACD5TR65</accession>
<dbReference type="EnsemblPlants" id="AVESA.00010b.r2.1CG0114230.1">
    <property type="protein sequence ID" value="AVESA.00010b.r2.1CG0114230.1.CDS"/>
    <property type="gene ID" value="AVESA.00010b.r2.1CG0114230"/>
</dbReference>
<evidence type="ECO:0000313" key="2">
    <source>
        <dbReference type="Proteomes" id="UP001732700"/>
    </source>
</evidence>
<keyword evidence="2" id="KW-1185">Reference proteome</keyword>